<proteinExistence type="inferred from homology"/>
<dbReference type="InterPro" id="IPR037238">
    <property type="entry name" value="YbiA-like_sf"/>
</dbReference>
<dbReference type="eggNOG" id="COG3236">
    <property type="taxonomic scope" value="Bacteria"/>
</dbReference>
<evidence type="ECO:0000256" key="1">
    <source>
        <dbReference type="ARBA" id="ARBA00000022"/>
    </source>
</evidence>
<comment type="caution">
    <text evidence="8">The sequence shown here is derived from an EMBL/GenBank/DDBJ whole genome shotgun (WGS) entry which is preliminary data.</text>
</comment>
<accession>D4BJL3</accession>
<dbReference type="HOGENOM" id="CLU_084247_1_0_6"/>
<evidence type="ECO:0000256" key="4">
    <source>
        <dbReference type="ARBA" id="ARBA00014614"/>
    </source>
</evidence>
<dbReference type="Gene3D" id="1.10.357.40">
    <property type="entry name" value="YbiA-like"/>
    <property type="match status" value="1"/>
</dbReference>
<dbReference type="AlphaFoldDB" id="D4BJL3"/>
<reference evidence="8 9" key="1">
    <citation type="submission" date="2010-02" db="EMBL/GenBank/DDBJ databases">
        <authorList>
            <person name="Weinstock G."/>
            <person name="Sodergren E."/>
            <person name="Clifton S."/>
            <person name="Fulton L."/>
            <person name="Fulton B."/>
            <person name="Courtney L."/>
            <person name="Fronick C."/>
            <person name="Harrison M."/>
            <person name="Strong C."/>
            <person name="Farmer C."/>
            <person name="Delahaunty K."/>
            <person name="Markovic C."/>
            <person name="Hall O."/>
            <person name="Minx P."/>
            <person name="Tomlinson C."/>
            <person name="Mitreva M."/>
            <person name="Nelson J."/>
            <person name="Hou S."/>
            <person name="Wollam A."/>
            <person name="Pepin K.H."/>
            <person name="Johnson M."/>
            <person name="Bhonagiri V."/>
            <person name="Zhang X."/>
            <person name="Suruliraj S."/>
            <person name="Warren W."/>
            <person name="Chinwalla A."/>
            <person name="Mardis E.R."/>
            <person name="Wilson R.K."/>
        </authorList>
    </citation>
    <scope>NUCLEOTIDE SEQUENCE [LARGE SCALE GENOMIC DNA]</scope>
    <source>
        <strain evidence="8 9">ATCC 29220</strain>
    </source>
</reference>
<evidence type="ECO:0000256" key="2">
    <source>
        <dbReference type="ARBA" id="ARBA00000751"/>
    </source>
</evidence>
<comment type="catalytic activity">
    <reaction evidence="1">
        <text>5-amino-6-(5-phospho-D-ribosylamino)uracil + H2O = 5,6-diaminouracil + D-ribose 5-phosphate</text>
        <dbReference type="Rhea" id="RHEA:55020"/>
        <dbReference type="ChEBI" id="CHEBI:15377"/>
        <dbReference type="ChEBI" id="CHEBI:46252"/>
        <dbReference type="ChEBI" id="CHEBI:58453"/>
        <dbReference type="ChEBI" id="CHEBI:78346"/>
    </reaction>
</comment>
<gene>
    <name evidence="8" type="ORF">CIT292_10857</name>
</gene>
<dbReference type="CDD" id="cd15457">
    <property type="entry name" value="NADAR"/>
    <property type="match status" value="1"/>
</dbReference>
<dbReference type="RefSeq" id="WP_006688005.1">
    <property type="nucleotide sequence ID" value="NZ_GG730303.1"/>
</dbReference>
<evidence type="ECO:0000256" key="5">
    <source>
        <dbReference type="ARBA" id="ARBA00032343"/>
    </source>
</evidence>
<comment type="function">
    <text evidence="6">Catalyzes the hydrolysis of the N-glycosidic bond in the first two intermediates of riboflavin biosynthesis, which are highly reactive metabolites, yielding relatively innocuous products. Thus, can divert a surplus of harmful intermediates into relatively harmless products and pre-empt the damage these intermediates would otherwise do. Helps maintain flavin levels. May act on other substrates in vivo. Has no activity against GTP, nucleoside monophosphates or ADP-ribose. Is Required for swarming motility.</text>
</comment>
<evidence type="ECO:0000313" key="9">
    <source>
        <dbReference type="Proteomes" id="UP000003880"/>
    </source>
</evidence>
<dbReference type="Proteomes" id="UP000003880">
    <property type="component" value="Unassembled WGS sequence"/>
</dbReference>
<evidence type="ECO:0000313" key="8">
    <source>
        <dbReference type="EMBL" id="EFE05878.1"/>
    </source>
</evidence>
<dbReference type="EMBL" id="ABWL02000026">
    <property type="protein sequence ID" value="EFE05878.1"/>
    <property type="molecule type" value="Genomic_DNA"/>
</dbReference>
<comment type="catalytic activity">
    <reaction evidence="2">
        <text>2,5-diamino-6-hydroxy-4-(5-phosphoribosylamino)-pyrimidine + H2O = 2,5,6-triamino-4-hydroxypyrimidine + D-ribose 5-phosphate</text>
        <dbReference type="Rhea" id="RHEA:23436"/>
        <dbReference type="ChEBI" id="CHEBI:15377"/>
        <dbReference type="ChEBI" id="CHEBI:58614"/>
        <dbReference type="ChEBI" id="CHEBI:78346"/>
        <dbReference type="ChEBI" id="CHEBI:137796"/>
    </reaction>
</comment>
<evidence type="ECO:0000256" key="6">
    <source>
        <dbReference type="ARBA" id="ARBA00045377"/>
    </source>
</evidence>
<dbReference type="Pfam" id="PF08719">
    <property type="entry name" value="NADAR"/>
    <property type="match status" value="1"/>
</dbReference>
<sequence>MRQGNYSLEALQMAVRAGEHFDYLFFWGHRPSSSGAITASCFSQWWPSPFEVDGITYASAEHWMMAEKARLFGDESTLLRILSAKSPAEAKAFGRQVSGFNQQVWEENCFESVCKGNVHKFSQHPELGEFLISTRTLVLVEASPVDRVWGIGLAQDDERAGDPLRWNGSNLLGFALMVVRDRIANINKTEE</sequence>
<evidence type="ECO:0000259" key="7">
    <source>
        <dbReference type="Pfam" id="PF08719"/>
    </source>
</evidence>
<protein>
    <recommendedName>
        <fullName evidence="4">N-glycosidase YbiA</fullName>
    </recommendedName>
    <alternativeName>
        <fullName evidence="5">Riboflavin biosynthesis intermediates N-glycosidase</fullName>
    </alternativeName>
</protein>
<dbReference type="NCBIfam" id="TIGR02464">
    <property type="entry name" value="ribofla_fusion"/>
    <property type="match status" value="1"/>
</dbReference>
<organism evidence="8 9">
    <name type="scientific">Citrobacter youngae ATCC 29220</name>
    <dbReference type="NCBI Taxonomy" id="500640"/>
    <lineage>
        <taxon>Bacteria</taxon>
        <taxon>Pseudomonadati</taxon>
        <taxon>Pseudomonadota</taxon>
        <taxon>Gammaproteobacteria</taxon>
        <taxon>Enterobacterales</taxon>
        <taxon>Enterobacteriaceae</taxon>
        <taxon>Citrobacter</taxon>
        <taxon>Citrobacter freundii complex</taxon>
    </lineage>
</organism>
<comment type="similarity">
    <text evidence="3">Belongs to the YbiA family.</text>
</comment>
<evidence type="ECO:0000256" key="3">
    <source>
        <dbReference type="ARBA" id="ARBA00008508"/>
    </source>
</evidence>
<name>D4BJL3_9ENTR</name>
<dbReference type="SUPFAM" id="SSF143990">
    <property type="entry name" value="YbiA-like"/>
    <property type="match status" value="1"/>
</dbReference>
<feature type="domain" description="NADAR" evidence="7">
    <location>
        <begin position="25"/>
        <end position="183"/>
    </location>
</feature>
<dbReference type="InterPro" id="IPR012816">
    <property type="entry name" value="NADAR"/>
</dbReference>